<dbReference type="GO" id="GO:0016226">
    <property type="term" value="P:iron-sulfur cluster assembly"/>
    <property type="evidence" value="ECO:0007669"/>
    <property type="project" value="UniProtKB-UniRule"/>
</dbReference>
<dbReference type="FunFam" id="3.40.50.360:FF:000015">
    <property type="entry name" value="NADPH-dependent diflavin oxidoreductase 1"/>
    <property type="match status" value="1"/>
</dbReference>
<evidence type="ECO:0000313" key="16">
    <source>
        <dbReference type="EMBL" id="KAJ3643713.1"/>
    </source>
</evidence>
<dbReference type="PROSITE" id="PS51384">
    <property type="entry name" value="FAD_FR"/>
    <property type="match status" value="1"/>
</dbReference>
<comment type="similarity">
    <text evidence="13">In the C-terminal section; belongs to the flavoprotein pyridine nucleotide cytochrome reductase family.</text>
</comment>
<dbReference type="InterPro" id="IPR001094">
    <property type="entry name" value="Flavdoxin-like"/>
</dbReference>
<dbReference type="Pfam" id="PF00258">
    <property type="entry name" value="Flavodoxin_1"/>
    <property type="match status" value="1"/>
</dbReference>
<dbReference type="FunFam" id="3.40.50.80:FF:000032">
    <property type="entry name" value="NADPH-dependent diflavin oxidoreductase 1"/>
    <property type="match status" value="1"/>
</dbReference>
<evidence type="ECO:0000256" key="11">
    <source>
        <dbReference type="ARBA" id="ARBA00059862"/>
    </source>
</evidence>
<keyword evidence="5 13" id="KW-0285">Flavoprotein</keyword>
<dbReference type="SUPFAM" id="SSF52218">
    <property type="entry name" value="Flavoproteins"/>
    <property type="match status" value="1"/>
</dbReference>
<keyword evidence="7 13" id="KW-0274">FAD</keyword>
<keyword evidence="4 13" id="KW-0963">Cytoplasm</keyword>
<dbReference type="InterPro" id="IPR017938">
    <property type="entry name" value="Riboflavin_synthase-like_b-brl"/>
</dbReference>
<comment type="subcellular location">
    <subcellularLocation>
        <location evidence="3 13">Cytoplasm</location>
    </subcellularLocation>
</comment>
<evidence type="ECO:0000256" key="9">
    <source>
        <dbReference type="ARBA" id="ARBA00023002"/>
    </source>
</evidence>
<dbReference type="Pfam" id="PF00667">
    <property type="entry name" value="FAD_binding_1"/>
    <property type="match status" value="1"/>
</dbReference>
<dbReference type="EC" id="1.18.1.-" evidence="13"/>
<dbReference type="InterPro" id="IPR029039">
    <property type="entry name" value="Flavoprotein-like_sf"/>
</dbReference>
<dbReference type="GO" id="GO:0005634">
    <property type="term" value="C:nucleus"/>
    <property type="evidence" value="ECO:0007669"/>
    <property type="project" value="UniProtKB-ARBA"/>
</dbReference>
<comment type="cofactor">
    <cofactor evidence="2 13">
        <name>FAD</name>
        <dbReference type="ChEBI" id="CHEBI:57692"/>
    </cofactor>
</comment>
<evidence type="ECO:0000256" key="5">
    <source>
        <dbReference type="ARBA" id="ARBA00022630"/>
    </source>
</evidence>
<dbReference type="PANTHER" id="PTHR19384:SF10">
    <property type="entry name" value="NADPH-DEPENDENT DIFLAVIN OXIDOREDUCTASE 1"/>
    <property type="match status" value="1"/>
</dbReference>
<dbReference type="PRINTS" id="PR00371">
    <property type="entry name" value="FPNCR"/>
</dbReference>
<dbReference type="InterPro" id="IPR001433">
    <property type="entry name" value="OxRdtase_FAD/NAD-bd"/>
</dbReference>
<feature type="domain" description="Flavodoxin-like" evidence="14">
    <location>
        <begin position="7"/>
        <end position="151"/>
    </location>
</feature>
<dbReference type="SUPFAM" id="SSF63380">
    <property type="entry name" value="Riboflavin synthase domain-like"/>
    <property type="match status" value="1"/>
</dbReference>
<dbReference type="Gene3D" id="3.40.50.360">
    <property type="match status" value="1"/>
</dbReference>
<dbReference type="Gene3D" id="3.40.50.80">
    <property type="entry name" value="Nucleotide-binding domain of ferredoxin-NADP reductase (FNR) module"/>
    <property type="match status" value="1"/>
</dbReference>
<feature type="domain" description="FAD-binding FR-type" evidence="15">
    <location>
        <begin position="200"/>
        <end position="438"/>
    </location>
</feature>
<dbReference type="FunFam" id="1.20.990.10:FF:000008">
    <property type="entry name" value="NADPH-dependent diflavin oxidoreductase 1"/>
    <property type="match status" value="1"/>
</dbReference>
<dbReference type="Pfam" id="PF00175">
    <property type="entry name" value="NAD_binding_1"/>
    <property type="match status" value="1"/>
</dbReference>
<dbReference type="AlphaFoldDB" id="A0AA38HTW0"/>
<keyword evidence="8 13" id="KW-0521">NADP</keyword>
<feature type="binding site" evidence="13">
    <location>
        <begin position="13"/>
        <end position="18"/>
    </location>
    <ligand>
        <name>FMN</name>
        <dbReference type="ChEBI" id="CHEBI:58210"/>
    </ligand>
</feature>
<evidence type="ECO:0000256" key="13">
    <source>
        <dbReference type="HAMAP-Rule" id="MF_03178"/>
    </source>
</evidence>
<dbReference type="Gene3D" id="2.40.30.10">
    <property type="entry name" value="Translation factors"/>
    <property type="match status" value="1"/>
</dbReference>
<dbReference type="InterPro" id="IPR003097">
    <property type="entry name" value="CysJ-like_FAD-binding"/>
</dbReference>
<organism evidence="16 17">
    <name type="scientific">Zophobas morio</name>
    <dbReference type="NCBI Taxonomy" id="2755281"/>
    <lineage>
        <taxon>Eukaryota</taxon>
        <taxon>Metazoa</taxon>
        <taxon>Ecdysozoa</taxon>
        <taxon>Arthropoda</taxon>
        <taxon>Hexapoda</taxon>
        <taxon>Insecta</taxon>
        <taxon>Pterygota</taxon>
        <taxon>Neoptera</taxon>
        <taxon>Endopterygota</taxon>
        <taxon>Coleoptera</taxon>
        <taxon>Polyphaga</taxon>
        <taxon>Cucujiformia</taxon>
        <taxon>Tenebrionidae</taxon>
        <taxon>Zophobas</taxon>
    </lineage>
</organism>
<comment type="function">
    <text evidence="11">NADPH-dependent reductase which is a central component of the cytosolic iron-sulfur (Fe-S) protein assembly (CIA) machinery. Transfers electrons from NADPH via its FAD and FMN prosthetic groups to the [2Fe-2S] cluster of CIAPIN1, another key component of the CIA machinery. In turn, this reduced cluster provides electrons for assembly of cytosolic iron-sulfur cluster proteins. It can also reduce the [2Fe-2S] cluster of CISD1 and activate this protein implicated in Fe/S cluster repair. In vitro can fully activate methionine synthase/MTR in the presence of soluble cytochrome b5/CYB5A.</text>
</comment>
<feature type="binding site" evidence="13">
    <location>
        <begin position="411"/>
        <end position="414"/>
    </location>
    <ligand>
        <name>FAD</name>
        <dbReference type="ChEBI" id="CHEBI:57692"/>
    </ligand>
</feature>
<dbReference type="GO" id="GO:0050661">
    <property type="term" value="F:NADP binding"/>
    <property type="evidence" value="ECO:0007669"/>
    <property type="project" value="UniProtKB-UniRule"/>
</dbReference>
<dbReference type="InterPro" id="IPR023173">
    <property type="entry name" value="NADPH_Cyt_P450_Rdtase_alpha"/>
</dbReference>
<feature type="binding site" evidence="13">
    <location>
        <position position="452"/>
    </location>
    <ligand>
        <name>NADP(+)</name>
        <dbReference type="ChEBI" id="CHEBI:58349"/>
    </ligand>
</feature>
<comment type="caution">
    <text evidence="16">The sequence shown here is derived from an EMBL/GenBank/DDBJ whole genome shotgun (WGS) entry which is preliminary data.</text>
</comment>
<comment type="function">
    <text evidence="13">NADPH-dependent reductase which is a central component of the cytosolic iron-sulfur (Fe-S) protein assembly (CIA) machinery. Transfers electrons from NADPH via its FAD and FMN prosthetic groups to the [2Fe-2S] cluster of the anamorsin/DRE2 homolog, another key component of the CIA machinery. In turn, this reduced cluster provides electrons for assembly of cytosolic iron-sulfur cluster proteins.</text>
</comment>
<dbReference type="InterPro" id="IPR008254">
    <property type="entry name" value="Flavodoxin/NO_synth"/>
</dbReference>
<comment type="similarity">
    <text evidence="13">Belongs to the NADPH-dependent diflavin oxidoreductase NDOR1 family.</text>
</comment>
<keyword evidence="17" id="KW-1185">Reference proteome</keyword>
<dbReference type="GO" id="GO:0005829">
    <property type="term" value="C:cytosol"/>
    <property type="evidence" value="ECO:0007669"/>
    <property type="project" value="TreeGrafter"/>
</dbReference>
<dbReference type="Gene3D" id="1.20.990.10">
    <property type="entry name" value="NADPH-cytochrome p450 Reductase, Chain A, domain 3"/>
    <property type="match status" value="1"/>
</dbReference>
<dbReference type="GO" id="GO:0050660">
    <property type="term" value="F:flavin adenine dinucleotide binding"/>
    <property type="evidence" value="ECO:0007669"/>
    <property type="project" value="UniProtKB-UniRule"/>
</dbReference>
<dbReference type="InterPro" id="IPR017927">
    <property type="entry name" value="FAD-bd_FR_type"/>
</dbReference>
<feature type="binding site" evidence="13">
    <location>
        <begin position="60"/>
        <end position="63"/>
    </location>
    <ligand>
        <name>FMN</name>
        <dbReference type="ChEBI" id="CHEBI:58210"/>
    </ligand>
</feature>
<evidence type="ECO:0000313" key="17">
    <source>
        <dbReference type="Proteomes" id="UP001168821"/>
    </source>
</evidence>
<keyword evidence="9 13" id="KW-0560">Oxidoreductase</keyword>
<sequence>MFINERILILYGSQTGTAQDLAENIWRESKRFYFKSTVKSMDDYNVLDLISEECVIFVCSTTGQGEEPDNMKQFWRFLLRKNIPSDSLSNLKYAVFGLGDSSYTKFNFAAKRLHKRLLQLGAQALQPLGLGDDQHYLGYDGAADPWIETLWSKLLLLYPLPRGVQPLATNLPITPRWSVQSSTLAENLNNQSIYYATKHLDDFTVTVIDNSRITHPEHFQDVRLIKLRTEGQEYVPGDVVLLRPRNLQWQVDAFQALLKSHNLNFDCILRVKENEPEMPVPPVLKQKVSFQQMCEEYFDLMTIPRRHTFKVLAQITDNELEKEKCLEFTTAEGQDDLYTYCNRPKRNIVEVLQDFPYATKNLTKEILFEILPPIKPREFSIASSCKMHENEIHVLLAVVKYKTRLAKERFGLCSNYLAEMKPGDEISAKLKKGSFRFPTNPTIPIIMVGPGTGVAPFRNFIFERFAEGMSSNQNLLLFFGCRNKDKDFHCKDEFFGLEKERQLNLICAYSRDQEDKVYVQHKILEHRETVWDFLQRDGHIFVAGNAKLMPQEVREAFVKVCQMSGGMTVEGAEKFIATMEKQNKYQTECWS</sequence>
<evidence type="ECO:0000256" key="8">
    <source>
        <dbReference type="ARBA" id="ARBA00022857"/>
    </source>
</evidence>
<comment type="cofactor">
    <cofactor evidence="1 13">
        <name>FMN</name>
        <dbReference type="ChEBI" id="CHEBI:58210"/>
    </cofactor>
</comment>
<dbReference type="PANTHER" id="PTHR19384">
    <property type="entry name" value="NITRIC OXIDE SYNTHASE-RELATED"/>
    <property type="match status" value="1"/>
</dbReference>
<dbReference type="HAMAP" id="MF_03178">
    <property type="entry name" value="NDOR1"/>
    <property type="match status" value="1"/>
</dbReference>
<feature type="binding site" evidence="13">
    <location>
        <begin position="98"/>
        <end position="107"/>
    </location>
    <ligand>
        <name>FMN</name>
        <dbReference type="ChEBI" id="CHEBI:58210"/>
    </ligand>
</feature>
<dbReference type="PROSITE" id="PS50902">
    <property type="entry name" value="FLAVODOXIN_LIKE"/>
    <property type="match status" value="1"/>
</dbReference>
<protein>
    <recommendedName>
        <fullName evidence="13">NADPH-dependent diflavin oxidoreductase 1</fullName>
        <ecNumber evidence="13">1.18.1.-</ecNumber>
    </recommendedName>
    <alternativeName>
        <fullName evidence="13">NADPH-dependent FMN and FAD-containing oxidoreductase</fullName>
    </alternativeName>
</protein>
<evidence type="ECO:0000256" key="3">
    <source>
        <dbReference type="ARBA" id="ARBA00004496"/>
    </source>
</evidence>
<feature type="binding site" evidence="13">
    <location>
        <begin position="516"/>
        <end position="520"/>
    </location>
    <ligand>
        <name>NADP(+)</name>
        <dbReference type="ChEBI" id="CHEBI:58349"/>
    </ligand>
</feature>
<dbReference type="InterPro" id="IPR028879">
    <property type="entry name" value="NDOR1"/>
</dbReference>
<dbReference type="EMBL" id="JALNTZ010000008">
    <property type="protein sequence ID" value="KAJ3643713.1"/>
    <property type="molecule type" value="Genomic_DNA"/>
</dbReference>
<evidence type="ECO:0000256" key="12">
    <source>
        <dbReference type="ARBA" id="ARBA00063044"/>
    </source>
</evidence>
<dbReference type="PRINTS" id="PR00369">
    <property type="entry name" value="FLAVODOXIN"/>
</dbReference>
<reference evidence="16" key="1">
    <citation type="journal article" date="2023" name="G3 (Bethesda)">
        <title>Whole genome assemblies of Zophobas morio and Tenebrio molitor.</title>
        <authorList>
            <person name="Kaur S."/>
            <person name="Stinson S.A."/>
            <person name="diCenzo G.C."/>
        </authorList>
    </citation>
    <scope>NUCLEOTIDE SEQUENCE</scope>
    <source>
        <strain evidence="16">QUZm001</strain>
    </source>
</reference>
<dbReference type="GO" id="GO:0016651">
    <property type="term" value="F:oxidoreductase activity, acting on NAD(P)H"/>
    <property type="evidence" value="ECO:0007669"/>
    <property type="project" value="UniProtKB-UniRule"/>
</dbReference>
<comment type="subunit">
    <text evidence="12">Interacts with CIAPIN1; as part of the cytosolic iron-sulfur (Fe-S) protein assembly (CIA) machinery. Interacts with DCPS.</text>
</comment>
<dbReference type="InterPro" id="IPR039261">
    <property type="entry name" value="FNR_nucleotide-bd"/>
</dbReference>
<dbReference type="GO" id="GO:0010181">
    <property type="term" value="F:FMN binding"/>
    <property type="evidence" value="ECO:0007669"/>
    <property type="project" value="UniProtKB-UniRule"/>
</dbReference>
<feature type="binding site" evidence="13">
    <location>
        <begin position="510"/>
        <end position="511"/>
    </location>
    <ligand>
        <name>NADP(+)</name>
        <dbReference type="ChEBI" id="CHEBI:58349"/>
    </ligand>
</feature>
<feature type="binding site" evidence="13">
    <location>
        <position position="590"/>
    </location>
    <ligand>
        <name>FAD</name>
        <dbReference type="ChEBI" id="CHEBI:57692"/>
    </ligand>
</feature>
<feature type="binding site" evidence="13">
    <location>
        <position position="133"/>
    </location>
    <ligand>
        <name>FMN</name>
        <dbReference type="ChEBI" id="CHEBI:58210"/>
    </ligand>
</feature>
<gene>
    <name evidence="16" type="ORF">Zmor_026407</name>
</gene>
<comment type="catalytic activity">
    <reaction evidence="10">
        <text>2 oxidized [2Fe-2S]-[protein] + NADPH = 2 reduced [2Fe-2S]-[protein] + NADP(+) + H(+)</text>
        <dbReference type="Rhea" id="RHEA:67716"/>
        <dbReference type="Rhea" id="RHEA-COMP:17327"/>
        <dbReference type="Rhea" id="RHEA-COMP:17328"/>
        <dbReference type="ChEBI" id="CHEBI:15378"/>
        <dbReference type="ChEBI" id="CHEBI:33737"/>
        <dbReference type="ChEBI" id="CHEBI:33738"/>
        <dbReference type="ChEBI" id="CHEBI:57783"/>
        <dbReference type="ChEBI" id="CHEBI:58349"/>
    </reaction>
    <physiologicalReaction direction="left-to-right" evidence="10">
        <dbReference type="Rhea" id="RHEA:67717"/>
    </physiologicalReaction>
</comment>
<name>A0AA38HTW0_9CUCU</name>
<evidence type="ECO:0000256" key="6">
    <source>
        <dbReference type="ARBA" id="ARBA00022643"/>
    </source>
</evidence>
<evidence type="ECO:0000256" key="1">
    <source>
        <dbReference type="ARBA" id="ARBA00001917"/>
    </source>
</evidence>
<feature type="binding site" evidence="13">
    <location>
        <begin position="377"/>
        <end position="380"/>
    </location>
    <ligand>
        <name>FAD</name>
        <dbReference type="ChEBI" id="CHEBI:57692"/>
    </ligand>
</feature>
<dbReference type="GO" id="GO:0160246">
    <property type="term" value="F:NADPH-iron-sulfur [2Fe-2S] protein oxidoreductase activity"/>
    <property type="evidence" value="ECO:0007669"/>
    <property type="project" value="InterPro"/>
</dbReference>
<evidence type="ECO:0000256" key="4">
    <source>
        <dbReference type="ARBA" id="ARBA00022490"/>
    </source>
</evidence>
<evidence type="ECO:0000256" key="2">
    <source>
        <dbReference type="ARBA" id="ARBA00001974"/>
    </source>
</evidence>
<dbReference type="SUPFAM" id="SSF52343">
    <property type="entry name" value="Ferredoxin reductase-like, C-terminal NADP-linked domain"/>
    <property type="match status" value="1"/>
</dbReference>
<proteinExistence type="inferred from homology"/>
<accession>A0AA38HTW0</accession>
<comment type="similarity">
    <text evidence="13">In the N-terminal section; belongs to the flavodoxin family.</text>
</comment>
<evidence type="ECO:0000259" key="14">
    <source>
        <dbReference type="PROSITE" id="PS50902"/>
    </source>
</evidence>
<evidence type="ECO:0000256" key="10">
    <source>
        <dbReference type="ARBA" id="ARBA00052174"/>
    </source>
</evidence>
<comment type="caution">
    <text evidence="13">Lacks conserved residue(s) required for the propagation of feature annotation.</text>
</comment>
<keyword evidence="6 13" id="KW-0288">FMN</keyword>
<evidence type="ECO:0000256" key="7">
    <source>
        <dbReference type="ARBA" id="ARBA00022827"/>
    </source>
</evidence>
<evidence type="ECO:0000259" key="15">
    <source>
        <dbReference type="PROSITE" id="PS51384"/>
    </source>
</evidence>
<dbReference type="InterPro" id="IPR001709">
    <property type="entry name" value="Flavoprot_Pyr_Nucl_cyt_Rdtase"/>
</dbReference>
<dbReference type="Proteomes" id="UP001168821">
    <property type="component" value="Unassembled WGS sequence"/>
</dbReference>